<dbReference type="Gene3D" id="3.30.1540.10">
    <property type="entry name" value="formyl-coa transferase, domain 3"/>
    <property type="match status" value="1"/>
</dbReference>
<evidence type="ECO:0000313" key="3">
    <source>
        <dbReference type="Proteomes" id="UP000445000"/>
    </source>
</evidence>
<evidence type="ECO:0000256" key="1">
    <source>
        <dbReference type="ARBA" id="ARBA00022679"/>
    </source>
</evidence>
<dbReference type="Proteomes" id="UP000445000">
    <property type="component" value="Unassembled WGS sequence"/>
</dbReference>
<dbReference type="GO" id="GO:0008410">
    <property type="term" value="F:CoA-transferase activity"/>
    <property type="evidence" value="ECO:0007669"/>
    <property type="project" value="TreeGrafter"/>
</dbReference>
<dbReference type="SUPFAM" id="SSF89796">
    <property type="entry name" value="CoA-transferase family III (CaiB/BaiF)"/>
    <property type="match status" value="1"/>
</dbReference>
<proteinExistence type="predicted"/>
<sequence length="403" mass="44213">MLAPMIPLLAGTRILELSAVVMGPFAGQILADLGAEVIKVEPIEGDVARASQPQADGMGALYVNNNRNKRAIAVDLKSQGGKAIIDKLIQRSDVLLHNMRPDAADRLGLSYDAVAAINPRMIYCSAIGFGQRGRYRGRPAFDDVIQAAAGLAGIAEHNGEDPRFIPTILADKVGALHAVYGILAALVARAHGRQEALRVEVPMFEALTSFVLNEHLAAATFKEDGKVGYSRVLSPDRRPYRTRDGWIAVLPYTAEQWRRFLIEAGRADVLEQPWFHQADSRHAHIDYLYSVIAAVLPQRDSATWLEALSRLDIPCSQVNRLEDLLEDPHLRDVDFFHVGERYPSTIKRMLPQPVVFGGVAPQADIPPPPLGEDTRVVLRECGYSEAEITDLLTRGIARGPAQS</sequence>
<keyword evidence="3" id="KW-1185">Reference proteome</keyword>
<keyword evidence="1 2" id="KW-0808">Transferase</keyword>
<dbReference type="EMBL" id="BLJN01000001">
    <property type="protein sequence ID" value="GFE78518.1"/>
    <property type="molecule type" value="Genomic_DNA"/>
</dbReference>
<reference evidence="3" key="1">
    <citation type="submission" date="2020-01" db="EMBL/GenBank/DDBJ databases">
        <title>'Steroidobacter agaridevorans' sp. nov., agar-degrading bacteria isolated from rhizosphere soils.</title>
        <authorList>
            <person name="Ikenaga M."/>
            <person name="Kataoka M."/>
            <person name="Murouchi A."/>
            <person name="Katsuragi S."/>
            <person name="Sakai M."/>
        </authorList>
    </citation>
    <scope>NUCLEOTIDE SEQUENCE [LARGE SCALE GENOMIC DNA]</scope>
    <source>
        <strain evidence="3">YU21-B</strain>
    </source>
</reference>
<name>A0A829Y6H0_9GAMM</name>
<evidence type="ECO:0000313" key="2">
    <source>
        <dbReference type="EMBL" id="GFE78518.1"/>
    </source>
</evidence>
<dbReference type="PANTHER" id="PTHR48207:SF4">
    <property type="entry name" value="BLL6097 PROTEIN"/>
    <property type="match status" value="1"/>
</dbReference>
<gene>
    <name evidence="2" type="ORF">GCM10011487_05180</name>
</gene>
<dbReference type="InterPro" id="IPR023606">
    <property type="entry name" value="CoA-Trfase_III_dom_1_sf"/>
</dbReference>
<protein>
    <submittedName>
        <fullName evidence="2">CoA transferase</fullName>
    </submittedName>
</protein>
<dbReference type="AlphaFoldDB" id="A0A829Y6H0"/>
<dbReference type="Pfam" id="PF02515">
    <property type="entry name" value="CoA_transf_3"/>
    <property type="match status" value="1"/>
</dbReference>
<dbReference type="InterPro" id="IPR044855">
    <property type="entry name" value="CoA-Trfase_III_dom3_sf"/>
</dbReference>
<dbReference type="PANTHER" id="PTHR48207">
    <property type="entry name" value="SUCCINATE--HYDROXYMETHYLGLUTARATE COA-TRANSFERASE"/>
    <property type="match status" value="1"/>
</dbReference>
<dbReference type="InterPro" id="IPR050483">
    <property type="entry name" value="CoA-transferase_III_domain"/>
</dbReference>
<dbReference type="InterPro" id="IPR003673">
    <property type="entry name" value="CoA-Trfase_fam_III"/>
</dbReference>
<accession>A0A829Y6H0</accession>
<comment type="caution">
    <text evidence="2">The sequence shown here is derived from an EMBL/GenBank/DDBJ whole genome shotgun (WGS) entry which is preliminary data.</text>
</comment>
<dbReference type="Gene3D" id="3.40.50.10540">
    <property type="entry name" value="Crotonobetainyl-coa:carnitine coa-transferase, domain 1"/>
    <property type="match status" value="1"/>
</dbReference>
<organism evidence="2 3">
    <name type="scientific">Steroidobacter agaridevorans</name>
    <dbReference type="NCBI Taxonomy" id="2695856"/>
    <lineage>
        <taxon>Bacteria</taxon>
        <taxon>Pseudomonadati</taxon>
        <taxon>Pseudomonadota</taxon>
        <taxon>Gammaproteobacteria</taxon>
        <taxon>Steroidobacterales</taxon>
        <taxon>Steroidobacteraceae</taxon>
        <taxon>Steroidobacter</taxon>
    </lineage>
</organism>